<sequence length="85" mass="9617">MLLVRCATMTVCCRCSTRSSWRQITAPSRDRGVPFFAAQPDDTADELRDVFADLTPVEVRPMRAQPPESPVFGVDFLQVGLFQRR</sequence>
<name>A0A4V2Y7Z3_9PSEU</name>
<dbReference type="AlphaFoldDB" id="A0A4V2Y7Z3"/>
<evidence type="ECO:0000313" key="1">
    <source>
        <dbReference type="EMBL" id="TDC93995.1"/>
    </source>
</evidence>
<dbReference type="OrthoDB" id="3825914at2"/>
<accession>A0A4V2Y7Z3</accession>
<protein>
    <submittedName>
        <fullName evidence="1">Uncharacterized protein</fullName>
    </submittedName>
</protein>
<dbReference type="Proteomes" id="UP000294744">
    <property type="component" value="Unassembled WGS sequence"/>
</dbReference>
<reference evidence="1 2" key="1">
    <citation type="submission" date="2019-03" db="EMBL/GenBank/DDBJ databases">
        <title>Draft genome sequences of novel Actinobacteria.</title>
        <authorList>
            <person name="Sahin N."/>
            <person name="Ay H."/>
            <person name="Saygin H."/>
        </authorList>
    </citation>
    <scope>NUCLEOTIDE SEQUENCE [LARGE SCALE GENOMIC DNA]</scope>
    <source>
        <strain evidence="1 2">16K404</strain>
    </source>
</reference>
<gene>
    <name evidence="1" type="ORF">E1161_08235</name>
</gene>
<dbReference type="EMBL" id="SMKV01000008">
    <property type="protein sequence ID" value="TDC93995.1"/>
    <property type="molecule type" value="Genomic_DNA"/>
</dbReference>
<evidence type="ECO:0000313" key="2">
    <source>
        <dbReference type="Proteomes" id="UP000294744"/>
    </source>
</evidence>
<dbReference type="RefSeq" id="WP_132621275.1">
    <property type="nucleotide sequence ID" value="NZ_SMKV01000008.1"/>
</dbReference>
<organism evidence="1 2">
    <name type="scientific">Saccharopolyspora aridisoli</name>
    <dbReference type="NCBI Taxonomy" id="2530385"/>
    <lineage>
        <taxon>Bacteria</taxon>
        <taxon>Bacillati</taxon>
        <taxon>Actinomycetota</taxon>
        <taxon>Actinomycetes</taxon>
        <taxon>Pseudonocardiales</taxon>
        <taxon>Pseudonocardiaceae</taxon>
        <taxon>Saccharopolyspora</taxon>
    </lineage>
</organism>
<keyword evidence="2" id="KW-1185">Reference proteome</keyword>
<proteinExistence type="predicted"/>
<comment type="caution">
    <text evidence="1">The sequence shown here is derived from an EMBL/GenBank/DDBJ whole genome shotgun (WGS) entry which is preliminary data.</text>
</comment>